<organism evidence="4 5">
    <name type="scientific">Triplophysa tibetana</name>
    <dbReference type="NCBI Taxonomy" id="1572043"/>
    <lineage>
        <taxon>Eukaryota</taxon>
        <taxon>Metazoa</taxon>
        <taxon>Chordata</taxon>
        <taxon>Craniata</taxon>
        <taxon>Vertebrata</taxon>
        <taxon>Euteleostomi</taxon>
        <taxon>Actinopterygii</taxon>
        <taxon>Neopterygii</taxon>
        <taxon>Teleostei</taxon>
        <taxon>Ostariophysi</taxon>
        <taxon>Cypriniformes</taxon>
        <taxon>Nemacheilidae</taxon>
        <taxon>Triplophysa</taxon>
    </lineage>
</organism>
<keyword evidence="1" id="KW-0245">EGF-like domain</keyword>
<dbReference type="InterPro" id="IPR000082">
    <property type="entry name" value="SEA_dom"/>
</dbReference>
<protein>
    <recommendedName>
        <fullName evidence="6">EGF-like domain-containing protein</fullName>
    </recommendedName>
</protein>
<comment type="caution">
    <text evidence="1">Lacks conserved residue(s) required for the propagation of feature annotation.</text>
</comment>
<dbReference type="PROSITE" id="PS50026">
    <property type="entry name" value="EGF_3"/>
    <property type="match status" value="1"/>
</dbReference>
<proteinExistence type="predicted"/>
<gene>
    <name evidence="4" type="ORF">E1301_Tti005324</name>
</gene>
<keyword evidence="1" id="KW-1015">Disulfide bond</keyword>
<evidence type="ECO:0000259" key="2">
    <source>
        <dbReference type="PROSITE" id="PS50024"/>
    </source>
</evidence>
<keyword evidence="5" id="KW-1185">Reference proteome</keyword>
<feature type="domain" description="SEA" evidence="2">
    <location>
        <begin position="84"/>
        <end position="227"/>
    </location>
</feature>
<name>A0A5A9PN25_9TELE</name>
<sequence>MVTCFIYCTTDPASTTGAVTTTVPVISTVNVTTGKSSTPLTTKTTTVKPIACKNGGTPFPNNEACHCPTGFTGITCDTAVPEIQLEKIERPVQVEVDISEEFTSDYNDPETDKYKTFVERFKTQMKPYYNKTIEYFARVEVIKLSEGTALKERRRMRSLPANKVKQSVKVRHDVVLDIPNNDNNDDEYMSAFDKVIVALEDLKNDSANLNISILNFTAEPAPVDGET</sequence>
<dbReference type="EMBL" id="SOYY01000003">
    <property type="protein sequence ID" value="KAA0723205.1"/>
    <property type="molecule type" value="Genomic_DNA"/>
</dbReference>
<evidence type="ECO:0008006" key="6">
    <source>
        <dbReference type="Google" id="ProtNLM"/>
    </source>
</evidence>
<dbReference type="SUPFAM" id="SSF57196">
    <property type="entry name" value="EGF/Laminin"/>
    <property type="match status" value="1"/>
</dbReference>
<dbReference type="Proteomes" id="UP000324632">
    <property type="component" value="Chromosome 3"/>
</dbReference>
<evidence type="ECO:0000256" key="1">
    <source>
        <dbReference type="PROSITE-ProRule" id="PRU00076"/>
    </source>
</evidence>
<dbReference type="AlphaFoldDB" id="A0A5A9PN25"/>
<dbReference type="InterPro" id="IPR000742">
    <property type="entry name" value="EGF"/>
</dbReference>
<accession>A0A5A9PN25</accession>
<evidence type="ECO:0000313" key="5">
    <source>
        <dbReference type="Proteomes" id="UP000324632"/>
    </source>
</evidence>
<dbReference type="PROSITE" id="PS01186">
    <property type="entry name" value="EGF_2"/>
    <property type="match status" value="1"/>
</dbReference>
<evidence type="ECO:0000259" key="3">
    <source>
        <dbReference type="PROSITE" id="PS50026"/>
    </source>
</evidence>
<feature type="disulfide bond" evidence="1">
    <location>
        <begin position="67"/>
        <end position="76"/>
    </location>
</feature>
<feature type="domain" description="EGF-like" evidence="3">
    <location>
        <begin position="43"/>
        <end position="77"/>
    </location>
</feature>
<dbReference type="Gene3D" id="2.10.25.10">
    <property type="entry name" value="Laminin"/>
    <property type="match status" value="1"/>
</dbReference>
<evidence type="ECO:0000313" key="4">
    <source>
        <dbReference type="EMBL" id="KAA0723205.1"/>
    </source>
</evidence>
<dbReference type="GO" id="GO:0071944">
    <property type="term" value="C:cell periphery"/>
    <property type="evidence" value="ECO:0007669"/>
    <property type="project" value="UniProtKB-ARBA"/>
</dbReference>
<dbReference type="PROSITE" id="PS00022">
    <property type="entry name" value="EGF_1"/>
    <property type="match status" value="1"/>
</dbReference>
<dbReference type="PROSITE" id="PS50024">
    <property type="entry name" value="SEA"/>
    <property type="match status" value="1"/>
</dbReference>
<comment type="caution">
    <text evidence="4">The sequence shown here is derived from an EMBL/GenBank/DDBJ whole genome shotgun (WGS) entry which is preliminary data.</text>
</comment>
<dbReference type="Pfam" id="PF01390">
    <property type="entry name" value="SEA"/>
    <property type="match status" value="1"/>
</dbReference>
<reference evidence="4 5" key="1">
    <citation type="journal article" date="2019" name="Mol. Ecol. Resour.">
        <title>Chromosome-level genome assembly of Triplophysa tibetana, a fish adapted to the harsh high-altitude environment of the Tibetan Plateau.</title>
        <authorList>
            <person name="Yang X."/>
            <person name="Liu H."/>
            <person name="Ma Z."/>
            <person name="Zou Y."/>
            <person name="Zou M."/>
            <person name="Mao Y."/>
            <person name="Li X."/>
            <person name="Wang H."/>
            <person name="Chen T."/>
            <person name="Wang W."/>
            <person name="Yang R."/>
        </authorList>
    </citation>
    <scope>NUCLEOTIDE SEQUENCE [LARGE SCALE GENOMIC DNA]</scope>
    <source>
        <strain evidence="4">TTIB1903HZAU</strain>
        <tissue evidence="4">Muscle</tissue>
    </source>
</reference>